<evidence type="ECO:0000313" key="2">
    <source>
        <dbReference type="Proteomes" id="UP001576776"/>
    </source>
</evidence>
<keyword evidence="2" id="KW-1185">Reference proteome</keyword>
<dbReference type="EMBL" id="JBHFNS010000059">
    <property type="protein sequence ID" value="MFB2936628.1"/>
    <property type="molecule type" value="Genomic_DNA"/>
</dbReference>
<dbReference type="Proteomes" id="UP001576776">
    <property type="component" value="Unassembled WGS sequence"/>
</dbReference>
<gene>
    <name evidence="1" type="ORF">ACE1B6_15360</name>
</gene>
<name>A0ABV4YEU2_9CYAN</name>
<sequence>MLTTEDKEKIKQLFKECREVDSEPRALFHLIANRDPRLVSLVYSVCRRDDGTIDEGEAELLTWLDTFIMGGSDDPFIDRYRDRYRDLYPDRYRDRYEPYRDRYRPSGDMRELSDLIELLIEVEESE</sequence>
<organism evidence="1 2">
    <name type="scientific">Floridaenema fluviatile BLCC-F154</name>
    <dbReference type="NCBI Taxonomy" id="3153640"/>
    <lineage>
        <taxon>Bacteria</taxon>
        <taxon>Bacillati</taxon>
        <taxon>Cyanobacteriota</taxon>
        <taxon>Cyanophyceae</taxon>
        <taxon>Oscillatoriophycideae</taxon>
        <taxon>Aerosakkonematales</taxon>
        <taxon>Aerosakkonemataceae</taxon>
        <taxon>Floridanema</taxon>
        <taxon>Floridanema fluviatile</taxon>
    </lineage>
</organism>
<comment type="caution">
    <text evidence="1">The sequence shown here is derived from an EMBL/GenBank/DDBJ whole genome shotgun (WGS) entry which is preliminary data.</text>
</comment>
<protein>
    <submittedName>
        <fullName evidence="1">Uncharacterized protein</fullName>
    </submittedName>
</protein>
<evidence type="ECO:0000313" key="1">
    <source>
        <dbReference type="EMBL" id="MFB2936628.1"/>
    </source>
</evidence>
<proteinExistence type="predicted"/>
<dbReference type="RefSeq" id="WP_413258123.1">
    <property type="nucleotide sequence ID" value="NZ_JBHFNS010000059.1"/>
</dbReference>
<accession>A0ABV4YEU2</accession>
<reference evidence="1 2" key="1">
    <citation type="submission" date="2024-09" db="EMBL/GenBank/DDBJ databases">
        <title>Floridaenema gen nov. (Aerosakkonemataceae, Aerosakkonematales ord. nov., Cyanobacteria) from benthic tropical and subtropical fresh waters, with the description of four new species.</title>
        <authorList>
            <person name="Moretto J.A."/>
            <person name="Berthold D.E."/>
            <person name="Lefler F.W."/>
            <person name="Huang I.-S."/>
            <person name="Laughinghouse H. IV."/>
        </authorList>
    </citation>
    <scope>NUCLEOTIDE SEQUENCE [LARGE SCALE GENOMIC DNA]</scope>
    <source>
        <strain evidence="1 2">BLCC-F154</strain>
    </source>
</reference>